<evidence type="ECO:0000259" key="2">
    <source>
        <dbReference type="PROSITE" id="PS50195"/>
    </source>
</evidence>
<dbReference type="PANTHER" id="PTHR47194:SF3">
    <property type="entry name" value="SORTING NEXIN 29"/>
    <property type="match status" value="1"/>
</dbReference>
<dbReference type="CDD" id="cd07277">
    <property type="entry name" value="PX_RUN"/>
    <property type="match status" value="1"/>
</dbReference>
<feature type="region of interest" description="Disordered" evidence="1">
    <location>
        <begin position="750"/>
        <end position="785"/>
    </location>
</feature>
<proteinExistence type="predicted"/>
<feature type="compositionally biased region" description="Acidic residues" evidence="1">
    <location>
        <begin position="754"/>
        <end position="773"/>
    </location>
</feature>
<dbReference type="InterPro" id="IPR037916">
    <property type="entry name" value="SNX29_PX"/>
</dbReference>
<feature type="domain" description="PX" evidence="2">
    <location>
        <begin position="788"/>
        <end position="911"/>
    </location>
</feature>
<dbReference type="CDD" id="cd17689">
    <property type="entry name" value="RUN_SNX29"/>
    <property type="match status" value="1"/>
</dbReference>
<feature type="compositionally biased region" description="Polar residues" evidence="1">
    <location>
        <begin position="231"/>
        <end position="241"/>
    </location>
</feature>
<dbReference type="SMART" id="SM00593">
    <property type="entry name" value="RUN"/>
    <property type="match status" value="1"/>
</dbReference>
<feature type="compositionally biased region" description="Low complexity" evidence="1">
    <location>
        <begin position="776"/>
        <end position="785"/>
    </location>
</feature>
<comment type="caution">
    <text evidence="4">The sequence shown here is derived from an EMBL/GenBank/DDBJ whole genome shotgun (WGS) entry which is preliminary data.</text>
</comment>
<evidence type="ECO:0000256" key="1">
    <source>
        <dbReference type="SAM" id="MobiDB-lite"/>
    </source>
</evidence>
<dbReference type="SMART" id="SM00312">
    <property type="entry name" value="PX"/>
    <property type="match status" value="1"/>
</dbReference>
<dbReference type="PANTHER" id="PTHR47194">
    <property type="entry name" value="SORTING NEXIN-29-RELATED"/>
    <property type="match status" value="1"/>
</dbReference>
<feature type="region of interest" description="Disordered" evidence="1">
    <location>
        <begin position="435"/>
        <end position="493"/>
    </location>
</feature>
<evidence type="ECO:0000259" key="3">
    <source>
        <dbReference type="PROSITE" id="PS50826"/>
    </source>
</evidence>
<accession>A0AAE1F9D8</accession>
<keyword evidence="5" id="KW-1185">Reference proteome</keyword>
<dbReference type="InterPro" id="IPR001683">
    <property type="entry name" value="PX_dom"/>
</dbReference>
<feature type="region of interest" description="Disordered" evidence="1">
    <location>
        <begin position="911"/>
        <end position="956"/>
    </location>
</feature>
<dbReference type="InterPro" id="IPR004012">
    <property type="entry name" value="Run_dom"/>
</dbReference>
<protein>
    <recommendedName>
        <fullName evidence="6">Sorting nexin-29</fullName>
    </recommendedName>
</protein>
<dbReference type="EMBL" id="JAWQEG010002818">
    <property type="protein sequence ID" value="KAK3869566.1"/>
    <property type="molecule type" value="Genomic_DNA"/>
</dbReference>
<dbReference type="Pfam" id="PF00787">
    <property type="entry name" value="PX"/>
    <property type="match status" value="1"/>
</dbReference>
<evidence type="ECO:0008006" key="6">
    <source>
        <dbReference type="Google" id="ProtNLM"/>
    </source>
</evidence>
<feature type="compositionally biased region" description="Basic and acidic residues" evidence="1">
    <location>
        <begin position="352"/>
        <end position="362"/>
    </location>
</feature>
<dbReference type="InterPro" id="IPR037213">
    <property type="entry name" value="Run_dom_sf"/>
</dbReference>
<organism evidence="4 5">
    <name type="scientific">Petrolisthes cinctipes</name>
    <name type="common">Flat porcelain crab</name>
    <dbReference type="NCBI Taxonomy" id="88211"/>
    <lineage>
        <taxon>Eukaryota</taxon>
        <taxon>Metazoa</taxon>
        <taxon>Ecdysozoa</taxon>
        <taxon>Arthropoda</taxon>
        <taxon>Crustacea</taxon>
        <taxon>Multicrustacea</taxon>
        <taxon>Malacostraca</taxon>
        <taxon>Eumalacostraca</taxon>
        <taxon>Eucarida</taxon>
        <taxon>Decapoda</taxon>
        <taxon>Pleocyemata</taxon>
        <taxon>Anomura</taxon>
        <taxon>Galatheoidea</taxon>
        <taxon>Porcellanidae</taxon>
        <taxon>Petrolisthes</taxon>
    </lineage>
</organism>
<feature type="domain" description="RUN" evidence="3">
    <location>
        <begin position="40"/>
        <end position="194"/>
    </location>
</feature>
<dbReference type="Gene3D" id="1.20.58.900">
    <property type="match status" value="1"/>
</dbReference>
<evidence type="ECO:0000313" key="4">
    <source>
        <dbReference type="EMBL" id="KAK3869566.1"/>
    </source>
</evidence>
<feature type="region of interest" description="Disordered" evidence="1">
    <location>
        <begin position="523"/>
        <end position="573"/>
    </location>
</feature>
<dbReference type="Proteomes" id="UP001286313">
    <property type="component" value="Unassembled WGS sequence"/>
</dbReference>
<dbReference type="InterPro" id="IPR036871">
    <property type="entry name" value="PX_dom_sf"/>
</dbReference>
<feature type="region of interest" description="Disordered" evidence="1">
    <location>
        <begin position="231"/>
        <end position="284"/>
    </location>
</feature>
<feature type="region of interest" description="Disordered" evidence="1">
    <location>
        <begin position="326"/>
        <end position="375"/>
    </location>
</feature>
<dbReference type="PROSITE" id="PS50195">
    <property type="entry name" value="PX"/>
    <property type="match status" value="1"/>
</dbReference>
<dbReference type="SUPFAM" id="SSF64268">
    <property type="entry name" value="PX domain"/>
    <property type="match status" value="1"/>
</dbReference>
<feature type="compositionally biased region" description="Basic residues" evidence="1">
    <location>
        <begin position="247"/>
        <end position="256"/>
    </location>
</feature>
<feature type="compositionally biased region" description="Low complexity" evidence="1">
    <location>
        <begin position="555"/>
        <end position="573"/>
    </location>
</feature>
<gene>
    <name evidence="4" type="ORF">Pcinc_025121</name>
</gene>
<dbReference type="Pfam" id="PF02759">
    <property type="entry name" value="RUN"/>
    <property type="match status" value="1"/>
</dbReference>
<dbReference type="AlphaFoldDB" id="A0AAE1F9D8"/>
<evidence type="ECO:0000313" key="5">
    <source>
        <dbReference type="Proteomes" id="UP001286313"/>
    </source>
</evidence>
<dbReference type="SUPFAM" id="SSF140741">
    <property type="entry name" value="RUN domain-like"/>
    <property type="match status" value="1"/>
</dbReference>
<dbReference type="PROSITE" id="PS50826">
    <property type="entry name" value="RUN"/>
    <property type="match status" value="1"/>
</dbReference>
<name>A0AAE1F9D8_PETCI</name>
<dbReference type="Gene3D" id="3.30.1520.10">
    <property type="entry name" value="Phox-like domain"/>
    <property type="match status" value="1"/>
</dbReference>
<dbReference type="GO" id="GO:0035091">
    <property type="term" value="F:phosphatidylinositol binding"/>
    <property type="evidence" value="ECO:0007669"/>
    <property type="project" value="InterPro"/>
</dbReference>
<reference evidence="4" key="1">
    <citation type="submission" date="2023-10" db="EMBL/GenBank/DDBJ databases">
        <title>Genome assemblies of two species of porcelain crab, Petrolisthes cinctipes and Petrolisthes manimaculis (Anomura: Porcellanidae).</title>
        <authorList>
            <person name="Angst P."/>
        </authorList>
    </citation>
    <scope>NUCLEOTIDE SEQUENCE</scope>
    <source>
        <strain evidence="4">PB745_01</strain>
        <tissue evidence="4">Gill</tissue>
    </source>
</reference>
<sequence length="956" mass="105171">MSSTCDTDSYNSKREELLAGLLSAVQQCQVRFGGRAELATESDERVAGLCERLEATLSHGLKLRSPGRGLAAIKQMTDRVTSGLSLHLSLPSPETETPVLWWYVRELLTRHEYERFLVLRCVSTDLGRGRAWLRSLLNEHALERYMHILGCEEGILQQWFEPWALLRDQERAAMLPNLAAGLDSILFAINIDNPELNGPSEREGGTGVCPTTLPAVATQEPEAHIAPTTTDITSSRDQAVSSCGKKRELRKKRRKIPSQLISFDDDFSRPEEGQSDVITTSSPLYHSAPTTCLSSPSPANPASATPYADRLEKLVHLRELQLAKEALKTSSSRKGPPASDADSSEGLVPKSRKPEEEERICTEPEEMGNSNSGEKTKVEECLKTLDDNCDVLSINLHHDDKNYYDGDSLEGSSYNQLFESLLPIDPISTQLVNKSERSPLTSPLTTAAPQPITQVRHQQQRPNSLYDQETGSYKSNQSNLSADSFPSSSDGEGNTVFTPVGVGGGVSLIPVTRRGLVGTGTIEVGSGVSDDENSINSYTQEGDDGGGGREKTINTTSPTSLTSTLPSSSSGETTLTMDELRSAVLELSRARDLAESRRTEVAAALAQEMETSSGLRVEMAHLHSNHQDVLDKLNARTTVLTRENELLRHQLKKYVGAVQLLRRENSLVEGGVLSSTTTITSSSSTGPAVPPLPPEYRDYHNEAAAYQSKLIQVAEMHGELMEFNERLHRLLRLREAQVKQLREQLIELRGPLPEGEEGDGVSDEVLVEGDGGEGSDGSPSPSASSPRRLINIWIPTAFLTGSSSDTHHVYQIYVRIGDEEWNVYRRYAQFHAFHRALSRSHQAIRSFTFPQKKTFGYKDESVVEERRVRLQTYLRRVVNLLTASHPSLTHTPDKPTLTTLLPFFSDVPVSQDNSSGGSGSSSRNKSSRRSGVLSRFSNPPIDPHQVIPDTPQYNGL</sequence>
<dbReference type="InterPro" id="IPR047329">
    <property type="entry name" value="RUN_SNX29"/>
</dbReference>